<dbReference type="AlphaFoldDB" id="A0A2W7QMF2"/>
<dbReference type="EMBL" id="QKZQ01000002">
    <property type="protein sequence ID" value="PZX47250.1"/>
    <property type="molecule type" value="Genomic_DNA"/>
</dbReference>
<accession>A0A2W7QMF2</accession>
<name>A0A2W7QMF2_9RHOB</name>
<dbReference type="InterPro" id="IPR025506">
    <property type="entry name" value="Abi_alpha"/>
</dbReference>
<evidence type="ECO:0008006" key="3">
    <source>
        <dbReference type="Google" id="ProtNLM"/>
    </source>
</evidence>
<organism evidence="1 2">
    <name type="scientific">Roseinatronobacter thiooxidans</name>
    <dbReference type="NCBI Taxonomy" id="121821"/>
    <lineage>
        <taxon>Bacteria</taxon>
        <taxon>Pseudomonadati</taxon>
        <taxon>Pseudomonadota</taxon>
        <taxon>Alphaproteobacteria</taxon>
        <taxon>Rhodobacterales</taxon>
        <taxon>Paracoccaceae</taxon>
        <taxon>Roseinatronobacter</taxon>
    </lineage>
</organism>
<dbReference type="OrthoDB" id="7847964at2"/>
<dbReference type="Pfam" id="PF14337">
    <property type="entry name" value="Abi_alpha"/>
    <property type="match status" value="1"/>
</dbReference>
<gene>
    <name evidence="1" type="ORF">LY56_00545</name>
</gene>
<proteinExistence type="predicted"/>
<evidence type="ECO:0000313" key="2">
    <source>
        <dbReference type="Proteomes" id="UP000249364"/>
    </source>
</evidence>
<sequence length="301" mass="33443">MNENKGFLTGLGDPASDVAAKVAVAAAGGMLDGIKQSGGDVWGGIVGDRIRFWRIERFCIGLTKTAGKLKDKGIPLEKAKALPYGEMLAIFDGMSKAEEDSLSDLWASLLADAMSVRNVSGLSKKSAAIILEQMSADVARVFIQLAKEDRLNEVNKLISRFNHKEFFPLSDEENKIDEEEIRQELDNVKSEVVSGWEYIFDERNFSLEHLDLVKNELLRLNLIEAHRNLHYFDPEPFRRGYAVSPHGLDKVLSDLQDSIYELVDARTDHGRRAFFSVEGGHKGTNFGLNTLGRAFAQAIGL</sequence>
<dbReference type="RefSeq" id="WP_111361123.1">
    <property type="nucleotide sequence ID" value="NZ_MEHT01000044.1"/>
</dbReference>
<protein>
    <recommendedName>
        <fullName evidence="3">DUF4393 domain-containing protein</fullName>
    </recommendedName>
</protein>
<comment type="caution">
    <text evidence="1">The sequence shown here is derived from an EMBL/GenBank/DDBJ whole genome shotgun (WGS) entry which is preliminary data.</text>
</comment>
<dbReference type="Proteomes" id="UP000249364">
    <property type="component" value="Unassembled WGS sequence"/>
</dbReference>
<evidence type="ECO:0000313" key="1">
    <source>
        <dbReference type="EMBL" id="PZX47250.1"/>
    </source>
</evidence>
<keyword evidence="2" id="KW-1185">Reference proteome</keyword>
<reference evidence="1 2" key="1">
    <citation type="submission" date="2018-06" db="EMBL/GenBank/DDBJ databases">
        <title>Genomic Encyclopedia of Archaeal and Bacterial Type Strains, Phase II (KMG-II): from individual species to whole genera.</title>
        <authorList>
            <person name="Goeker M."/>
        </authorList>
    </citation>
    <scope>NUCLEOTIDE SEQUENCE [LARGE SCALE GENOMIC DNA]</scope>
    <source>
        <strain evidence="1 2">DSM 13087</strain>
    </source>
</reference>